<protein>
    <recommendedName>
        <fullName evidence="4">Ni,Fe-hydrogenase I large subunit</fullName>
    </recommendedName>
</protein>
<feature type="binding site" evidence="1">
    <location>
        <position position="386"/>
    </location>
    <ligand>
        <name>Ni(2+)</name>
        <dbReference type="ChEBI" id="CHEBI:49786"/>
    </ligand>
</feature>
<reference evidence="2 3" key="1">
    <citation type="submission" date="2019-07" db="EMBL/GenBank/DDBJ databases">
        <title>The pathways for chlorine oxyanion respiration interact through the shared metabolite chlorate.</title>
        <authorList>
            <person name="Barnum T.P."/>
            <person name="Cheng Y."/>
            <person name="Hill K.A."/>
            <person name="Lucas L.N."/>
            <person name="Carlson H.K."/>
            <person name="Coates J.D."/>
        </authorList>
    </citation>
    <scope>NUCLEOTIDE SEQUENCE [LARGE SCALE GENOMIC DNA]</scope>
    <source>
        <strain evidence="2">BK-3</strain>
    </source>
</reference>
<dbReference type="GO" id="GO:0016151">
    <property type="term" value="F:nickel cation binding"/>
    <property type="evidence" value="ECO:0007669"/>
    <property type="project" value="InterPro"/>
</dbReference>
<evidence type="ECO:0000313" key="2">
    <source>
        <dbReference type="EMBL" id="TVT53030.1"/>
    </source>
</evidence>
<keyword evidence="1" id="KW-0479">Metal-binding</keyword>
<keyword evidence="1" id="KW-0533">Nickel</keyword>
<evidence type="ECO:0008006" key="4">
    <source>
        <dbReference type="Google" id="ProtNLM"/>
    </source>
</evidence>
<sequence length="394" mass="42709">MGNGSDNIEGRLDIHIRLADGAITDVAIQSSRPLLTPRIFTGKSVEHLLSTLPLLYSVCGTAQASAAVTACEQALGLAEEPATARARNHLVWLETAKEHLWRVLLDWPGLLGLPPAATGVGEVMQFIKRYRHTCYPNERPFFPGITPATGFEVSAEALVAELERLLERQVFGMPAAEWLALGSYDALLDWADKVDAPATTMLRYIKTQGWSPLGSASVAPIPPLDPSFFEQQLERVEADQFIAAPQIAGSCYETSPFTRTLDQPLVAAALQVGGNGLFARQVARLVELAGIPARLREGDSQVEAVSTDARLPAGVGIAQIEAARGRLIHRVVIENELIARYQILAPTEWNFHPSGVLAESLKGLKSDTVELLKQKVALLINAIDPCVGYELQVE</sequence>
<dbReference type="SUPFAM" id="SSF56762">
    <property type="entry name" value="HydB/Nqo4-like"/>
    <property type="match status" value="1"/>
</dbReference>
<comment type="caution">
    <text evidence="2">The sequence shown here is derived from an EMBL/GenBank/DDBJ whole genome shotgun (WGS) entry which is preliminary data.</text>
</comment>
<evidence type="ECO:0000313" key="3">
    <source>
        <dbReference type="Proteomes" id="UP000317355"/>
    </source>
</evidence>
<dbReference type="PANTHER" id="PTHR42958">
    <property type="entry name" value="HYDROGENASE-2 LARGE CHAIN"/>
    <property type="match status" value="1"/>
</dbReference>
<dbReference type="InterPro" id="IPR001501">
    <property type="entry name" value="Ni-dep_hyd_lsu"/>
</dbReference>
<dbReference type="AlphaFoldDB" id="A0A558CW95"/>
<proteinExistence type="predicted"/>
<dbReference type="PANTHER" id="PTHR42958:SF4">
    <property type="entry name" value="HYDROGENASE EXPRESSION_FORMATION PROTEIN HUPK"/>
    <property type="match status" value="1"/>
</dbReference>
<comment type="cofactor">
    <cofactor evidence="1">
        <name>Ni(2+)</name>
        <dbReference type="ChEBI" id="CHEBI:49786"/>
    </cofactor>
</comment>
<accession>A0A558CW95</accession>
<dbReference type="InterPro" id="IPR050867">
    <property type="entry name" value="NiFe/NiFeSe_hydrgnase_LSU"/>
</dbReference>
<dbReference type="Pfam" id="PF00374">
    <property type="entry name" value="NiFeSe_Hases"/>
    <property type="match status" value="1"/>
</dbReference>
<evidence type="ECO:0000256" key="1">
    <source>
        <dbReference type="PIRSR" id="PIRSR601501-1"/>
    </source>
</evidence>
<feature type="binding site" evidence="1">
    <location>
        <position position="343"/>
    </location>
    <ligand>
        <name>Mg(2+)</name>
        <dbReference type="ChEBI" id="CHEBI:18420"/>
    </ligand>
</feature>
<dbReference type="Proteomes" id="UP000317355">
    <property type="component" value="Unassembled WGS sequence"/>
</dbReference>
<dbReference type="EMBL" id="VMRY01000061">
    <property type="protein sequence ID" value="TVT53030.1"/>
    <property type="molecule type" value="Genomic_DNA"/>
</dbReference>
<dbReference type="InterPro" id="IPR029014">
    <property type="entry name" value="NiFe-Hase_large"/>
</dbReference>
<keyword evidence="1" id="KW-0460">Magnesium</keyword>
<name>A0A558CW95_9GAMM</name>
<organism evidence="2 3">
    <name type="scientific">Sedimenticola thiotaurini</name>
    <dbReference type="NCBI Taxonomy" id="1543721"/>
    <lineage>
        <taxon>Bacteria</taxon>
        <taxon>Pseudomonadati</taxon>
        <taxon>Pseudomonadota</taxon>
        <taxon>Gammaproteobacteria</taxon>
        <taxon>Chromatiales</taxon>
        <taxon>Sedimenticolaceae</taxon>
        <taxon>Sedimenticola</taxon>
    </lineage>
</organism>
<dbReference type="Gene3D" id="1.10.645.10">
    <property type="entry name" value="Cytochrome-c3 Hydrogenase, chain B"/>
    <property type="match status" value="1"/>
</dbReference>
<gene>
    <name evidence="2" type="ORF">FHK82_12595</name>
</gene>